<reference evidence="4" key="1">
    <citation type="submission" date="2018-05" db="EMBL/GenBank/DDBJ databases">
        <authorList>
            <person name="Lanie J.A."/>
            <person name="Ng W.-L."/>
            <person name="Kazmierczak K.M."/>
            <person name="Andrzejewski T.M."/>
            <person name="Davidsen T.M."/>
            <person name="Wayne K.J."/>
            <person name="Tettelin H."/>
            <person name="Glass J.I."/>
            <person name="Rusch D."/>
            <person name="Podicherti R."/>
            <person name="Tsui H.-C.T."/>
            <person name="Winkler M.E."/>
        </authorList>
    </citation>
    <scope>NUCLEOTIDE SEQUENCE</scope>
</reference>
<dbReference type="GO" id="GO:0006788">
    <property type="term" value="P:heme oxidation"/>
    <property type="evidence" value="ECO:0007669"/>
    <property type="project" value="InterPro"/>
</dbReference>
<dbReference type="SUPFAM" id="SSF48613">
    <property type="entry name" value="Heme oxygenase-like"/>
    <property type="match status" value="1"/>
</dbReference>
<evidence type="ECO:0000313" key="4">
    <source>
        <dbReference type="EMBL" id="SVB12812.1"/>
    </source>
</evidence>
<dbReference type="EMBL" id="UINC01029682">
    <property type="protein sequence ID" value="SVB12812.1"/>
    <property type="molecule type" value="Genomic_DNA"/>
</dbReference>
<dbReference type="GO" id="GO:0046872">
    <property type="term" value="F:metal ion binding"/>
    <property type="evidence" value="ECO:0007669"/>
    <property type="project" value="UniProtKB-KW"/>
</dbReference>
<dbReference type="InterPro" id="IPR016053">
    <property type="entry name" value="Haem_Oase-like"/>
</dbReference>
<proteinExistence type="predicted"/>
<dbReference type="InterPro" id="IPR002051">
    <property type="entry name" value="Haem_Oase"/>
</dbReference>
<dbReference type="CDD" id="cd19165">
    <property type="entry name" value="HemeO"/>
    <property type="match status" value="1"/>
</dbReference>
<dbReference type="InterPro" id="IPR016084">
    <property type="entry name" value="Haem_Oase-like_multi-hlx"/>
</dbReference>
<name>A0A382BHQ7_9ZZZZ</name>
<organism evidence="4">
    <name type="scientific">marine metagenome</name>
    <dbReference type="NCBI Taxonomy" id="408172"/>
    <lineage>
        <taxon>unclassified sequences</taxon>
        <taxon>metagenomes</taxon>
        <taxon>ecological metagenomes</taxon>
    </lineage>
</organism>
<keyword evidence="1" id="KW-0349">Heme</keyword>
<accession>A0A382BHQ7</accession>
<keyword evidence="2" id="KW-0479">Metal-binding</keyword>
<keyword evidence="3" id="KW-0408">Iron</keyword>
<dbReference type="AlphaFoldDB" id="A0A382BHQ7"/>
<gene>
    <name evidence="4" type="ORF">METZ01_LOCUS165666</name>
</gene>
<evidence type="ECO:0000256" key="3">
    <source>
        <dbReference type="ARBA" id="ARBA00023004"/>
    </source>
</evidence>
<dbReference type="Gene3D" id="1.20.910.10">
    <property type="entry name" value="Heme oxygenase-like"/>
    <property type="match status" value="1"/>
</dbReference>
<evidence type="ECO:0000256" key="1">
    <source>
        <dbReference type="ARBA" id="ARBA00022617"/>
    </source>
</evidence>
<protein>
    <submittedName>
        <fullName evidence="4">Uncharacterized protein</fullName>
    </submittedName>
</protein>
<evidence type="ECO:0000256" key="2">
    <source>
        <dbReference type="ARBA" id="ARBA00022723"/>
    </source>
</evidence>
<dbReference type="GO" id="GO:0004392">
    <property type="term" value="F:heme oxygenase (decyclizing) activity"/>
    <property type="evidence" value="ECO:0007669"/>
    <property type="project" value="InterPro"/>
</dbReference>
<sequence length="180" mass="20727">MSKTLKELTWEQHKNAERQWFAKQMITGRVEPSVYHRYLVNQYACYDALESNYGVPINEIARAKAIMQDIEYFTPDEFELYPSVQKYVEHVTNGLTNGQHAGHVYVRYMGDLSGGQMIGSKVPGPGYYYKFNKPTDELKQAIRDYIASFDQEEVANEAKVVFDFATALFEDIEKDVNGNI</sequence>
<dbReference type="Pfam" id="PF01126">
    <property type="entry name" value="Heme_oxygenase"/>
    <property type="match status" value="1"/>
</dbReference>
<dbReference type="PANTHER" id="PTHR10720:SF0">
    <property type="entry name" value="HEME OXYGENASE"/>
    <property type="match status" value="1"/>
</dbReference>
<dbReference type="PANTHER" id="PTHR10720">
    <property type="entry name" value="HEME OXYGENASE"/>
    <property type="match status" value="1"/>
</dbReference>